<evidence type="ECO:0000313" key="4">
    <source>
        <dbReference type="Proteomes" id="UP000008810"/>
    </source>
</evidence>
<reference evidence="2 3" key="1">
    <citation type="journal article" date="2010" name="Nature">
        <title>Genome sequencing and analysis of the model grass Brachypodium distachyon.</title>
        <authorList>
            <consortium name="International Brachypodium Initiative"/>
        </authorList>
    </citation>
    <scope>NUCLEOTIDE SEQUENCE [LARGE SCALE GENOMIC DNA]</scope>
    <source>
        <strain evidence="2 3">Bd21</strain>
    </source>
</reference>
<dbReference type="EnsemblPlants" id="PNT66893">
    <property type="protein sequence ID" value="PNT66893"/>
    <property type="gene ID" value="BRADI_3g18100v3"/>
</dbReference>
<dbReference type="ExpressionAtlas" id="A0A2K2CXY4">
    <property type="expression patterns" value="baseline"/>
</dbReference>
<sequence>MPPAPERWSILARIPKVIKGKEAKRTFPRGADVTVACADPPRASLLTVPFRVSPPPCIFNHPYVAAADGSSGLLLLSATEPAGEVTYHLCHARTGEATCLRPQSSFMVSCHGANVGLTVLGGGDGVVVAELQPSTDGSGRATLLCYTAGGYSEWAFKELAYSPPLLRQWFCEEVVSYGGMLWWVELSYVTDPLPPGKSATSLASRGARSCVKVSGGKLRYVQIHGDPDAPVVSTWALTEAREWNPERRVPLPEIWADETYIDAMLPGTIPALALLHPADPDKLYFFLGSCIFAVDLRRGKVVEFGSDSVTTCLRQEEAAAARSSWAAVIPVIPVRGKTDESRKRYRSCKRYRYNLIMRQQHEEEEITMKKQLYKEADTAKRKRSRP</sequence>
<dbReference type="InParanoid" id="A0A2K2CXY4"/>
<dbReference type="Pfam" id="PF07762">
    <property type="entry name" value="DUF1618"/>
    <property type="match status" value="1"/>
</dbReference>
<evidence type="ECO:0000313" key="2">
    <source>
        <dbReference type="EMBL" id="PNT66893.1"/>
    </source>
</evidence>
<gene>
    <name evidence="2" type="ORF">BRADI_3g18100v3</name>
</gene>
<evidence type="ECO:0000259" key="1">
    <source>
        <dbReference type="Pfam" id="PF07762"/>
    </source>
</evidence>
<dbReference type="PANTHER" id="PTHR33086">
    <property type="entry name" value="OS05G0468200 PROTEIN-RELATED"/>
    <property type="match status" value="1"/>
</dbReference>
<dbReference type="Gramene" id="PNT66893">
    <property type="protein sequence ID" value="PNT66893"/>
    <property type="gene ID" value="BRADI_3g18100v3"/>
</dbReference>
<keyword evidence="4" id="KW-1185">Reference proteome</keyword>
<reference evidence="2" key="2">
    <citation type="submission" date="2017-06" db="EMBL/GenBank/DDBJ databases">
        <title>WGS assembly of Brachypodium distachyon.</title>
        <authorList>
            <consortium name="The International Brachypodium Initiative"/>
            <person name="Lucas S."/>
            <person name="Harmon-Smith M."/>
            <person name="Lail K."/>
            <person name="Tice H."/>
            <person name="Grimwood J."/>
            <person name="Bruce D."/>
            <person name="Barry K."/>
            <person name="Shu S."/>
            <person name="Lindquist E."/>
            <person name="Wang M."/>
            <person name="Pitluck S."/>
            <person name="Vogel J.P."/>
            <person name="Garvin D.F."/>
            <person name="Mockler T.C."/>
            <person name="Schmutz J."/>
            <person name="Rokhsar D."/>
            <person name="Bevan M.W."/>
        </authorList>
    </citation>
    <scope>NUCLEOTIDE SEQUENCE</scope>
    <source>
        <strain evidence="2">Bd21</strain>
    </source>
</reference>
<feature type="domain" description="DUF1618" evidence="1">
    <location>
        <begin position="185"/>
        <end position="284"/>
    </location>
</feature>
<organism evidence="2">
    <name type="scientific">Brachypodium distachyon</name>
    <name type="common">Purple false brome</name>
    <name type="synonym">Trachynia distachya</name>
    <dbReference type="NCBI Taxonomy" id="15368"/>
    <lineage>
        <taxon>Eukaryota</taxon>
        <taxon>Viridiplantae</taxon>
        <taxon>Streptophyta</taxon>
        <taxon>Embryophyta</taxon>
        <taxon>Tracheophyta</taxon>
        <taxon>Spermatophyta</taxon>
        <taxon>Magnoliopsida</taxon>
        <taxon>Liliopsida</taxon>
        <taxon>Poales</taxon>
        <taxon>Poaceae</taxon>
        <taxon>BOP clade</taxon>
        <taxon>Pooideae</taxon>
        <taxon>Stipodae</taxon>
        <taxon>Brachypodieae</taxon>
        <taxon>Brachypodium</taxon>
    </lineage>
</organism>
<proteinExistence type="predicted"/>
<dbReference type="Proteomes" id="UP000008810">
    <property type="component" value="Chromosome 3"/>
</dbReference>
<dbReference type="FunCoup" id="A0A2K2CXY4">
    <property type="interactions" value="26"/>
</dbReference>
<protein>
    <recommendedName>
        <fullName evidence="1">DUF1618 domain-containing protein</fullName>
    </recommendedName>
</protein>
<dbReference type="EMBL" id="CM000882">
    <property type="protein sequence ID" value="PNT66893.1"/>
    <property type="molecule type" value="Genomic_DNA"/>
</dbReference>
<evidence type="ECO:0000313" key="3">
    <source>
        <dbReference type="EnsemblPlants" id="PNT66893"/>
    </source>
</evidence>
<name>A0A2K2CXY4_BRADI</name>
<dbReference type="PANTHER" id="PTHR33086:SF46">
    <property type="entry name" value="EXPRESSED PROTEIN"/>
    <property type="match status" value="1"/>
</dbReference>
<dbReference type="InterPro" id="IPR011676">
    <property type="entry name" value="DUF1618"/>
</dbReference>
<dbReference type="OrthoDB" id="690115at2759"/>
<accession>A0A2K2CXY4</accession>
<reference evidence="3" key="3">
    <citation type="submission" date="2018-08" db="UniProtKB">
        <authorList>
            <consortium name="EnsemblPlants"/>
        </authorList>
    </citation>
    <scope>IDENTIFICATION</scope>
    <source>
        <strain evidence="3">cv. Bd21</strain>
    </source>
</reference>
<dbReference type="AlphaFoldDB" id="A0A2K2CXY4"/>